<name>A0A2A2M6K3_9GAMM</name>
<dbReference type="AlphaFoldDB" id="A0A2A2M6K3"/>
<dbReference type="Proteomes" id="UP000218796">
    <property type="component" value="Unassembled WGS sequence"/>
</dbReference>
<sequence length="66" mass="7963">MECSKRSIYWKLRVVSLRELPIMRLHRHGTCESLHILSEARQRKILKLWVDSERGKRIIRHLELAS</sequence>
<comment type="caution">
    <text evidence="1">The sequence shown here is derived from an EMBL/GenBank/DDBJ whole genome shotgun (WGS) entry which is preliminary data.</text>
</comment>
<reference evidence="1 2" key="1">
    <citation type="submission" date="2017-08" db="EMBL/GenBank/DDBJ databases">
        <title>Draft Genome Sequence of Hafnia alvei CITHA-6 Isolated from Raw Bovine Milk.</title>
        <authorList>
            <person name="Culligan E.P."/>
            <person name="Mcsweeney A."/>
            <person name="O'Doherty C."/>
            <person name="Gleeson E."/>
            <person name="O'Riordan D."/>
            <person name="Sleator R.D."/>
        </authorList>
    </citation>
    <scope>NUCLEOTIDE SEQUENCE [LARGE SCALE GENOMIC DNA]</scope>
    <source>
        <strain evidence="1 2">CITHA-6</strain>
    </source>
</reference>
<gene>
    <name evidence="1" type="ORF">CJD50_22325</name>
</gene>
<accession>A0A2A2M6K3</accession>
<organism evidence="1 2">
    <name type="scientific">Hafnia paralvei</name>
    <dbReference type="NCBI Taxonomy" id="546367"/>
    <lineage>
        <taxon>Bacteria</taxon>
        <taxon>Pseudomonadati</taxon>
        <taxon>Pseudomonadota</taxon>
        <taxon>Gammaproteobacteria</taxon>
        <taxon>Enterobacterales</taxon>
        <taxon>Hafniaceae</taxon>
        <taxon>Hafnia</taxon>
    </lineage>
</organism>
<proteinExistence type="predicted"/>
<evidence type="ECO:0000313" key="1">
    <source>
        <dbReference type="EMBL" id="PAV94095.1"/>
    </source>
</evidence>
<evidence type="ECO:0000313" key="2">
    <source>
        <dbReference type="Proteomes" id="UP000218796"/>
    </source>
</evidence>
<protein>
    <submittedName>
        <fullName evidence="1">Uncharacterized protein</fullName>
    </submittedName>
</protein>
<dbReference type="EMBL" id="NQMS01000019">
    <property type="protein sequence ID" value="PAV94095.1"/>
    <property type="molecule type" value="Genomic_DNA"/>
</dbReference>
<keyword evidence="2" id="KW-1185">Reference proteome</keyword>